<accession>A0A249PFQ6</accession>
<keyword evidence="2" id="KW-1185">Reference proteome</keyword>
<dbReference type="Proteomes" id="UP000217211">
    <property type="component" value="Chromosome"/>
</dbReference>
<proteinExistence type="predicted"/>
<dbReference type="EMBL" id="CP023067">
    <property type="protein sequence ID" value="ASY64582.1"/>
    <property type="molecule type" value="Genomic_DNA"/>
</dbReference>
<evidence type="ECO:0000313" key="1">
    <source>
        <dbReference type="EMBL" id="ASY64582.1"/>
    </source>
</evidence>
<sequence length="41" mass="4717">MLEDGLLRPHRIRRHARVTVWLTANGGRVAIAGRRPTVRRT</sequence>
<name>A0A249PFQ6_9HYPH</name>
<organism evidence="1 2">
    <name type="scientific">Sinorhizobium sojae CCBAU 05684</name>
    <dbReference type="NCBI Taxonomy" id="716928"/>
    <lineage>
        <taxon>Bacteria</taxon>
        <taxon>Pseudomonadati</taxon>
        <taxon>Pseudomonadota</taxon>
        <taxon>Alphaproteobacteria</taxon>
        <taxon>Hyphomicrobiales</taxon>
        <taxon>Rhizobiaceae</taxon>
        <taxon>Sinorhizobium/Ensifer group</taxon>
        <taxon>Sinorhizobium</taxon>
    </lineage>
</organism>
<evidence type="ECO:0000313" key="2">
    <source>
        <dbReference type="Proteomes" id="UP000217211"/>
    </source>
</evidence>
<protein>
    <submittedName>
        <fullName evidence="1">Uncharacterized protein</fullName>
    </submittedName>
</protein>
<gene>
    <name evidence="1" type="ORF">SJ05684_c31580</name>
</gene>
<dbReference type="AlphaFoldDB" id="A0A249PFQ6"/>
<reference evidence="1 2" key="1">
    <citation type="submission" date="2017-08" db="EMBL/GenBank/DDBJ databases">
        <title>Multipartite genome sequences of Sinorhizobium species nodulating soybeans.</title>
        <authorList>
            <person name="Tian C.F."/>
        </authorList>
    </citation>
    <scope>NUCLEOTIDE SEQUENCE [LARGE SCALE GENOMIC DNA]</scope>
    <source>
        <strain evidence="1 2">CCBAU 05684</strain>
    </source>
</reference>
<dbReference type="KEGG" id="esj:SJ05684_c31580"/>